<dbReference type="GO" id="GO:0016757">
    <property type="term" value="F:glycosyltransferase activity"/>
    <property type="evidence" value="ECO:0007669"/>
    <property type="project" value="UniProtKB-KW"/>
</dbReference>
<dbReference type="InterPro" id="IPR001296">
    <property type="entry name" value="Glyco_trans_1"/>
</dbReference>
<feature type="domain" description="Glycosyl transferase family 1" evidence="2">
    <location>
        <begin position="189"/>
        <end position="347"/>
    </location>
</feature>
<dbReference type="PANTHER" id="PTHR46401">
    <property type="entry name" value="GLYCOSYLTRANSFERASE WBBK-RELATED"/>
    <property type="match status" value="1"/>
</dbReference>
<sequence>MKIFVSAMAFDNGKSGISNYIYNVVRELAKNAEIELAVLVSDAKYFEGIEGIKLIKYPDFFGAPGFNALWHLFVLPLQPAAGKCDFIFLPAANRRLFSWFSRPSVVTFHDLSQFHVSEKYDTLRTWYVFKFLRKFLNKADKICAISKSTENDIRKYYNIDQGKIFVNYNGFERDRLDVEYSPEKLAELKVEPPYILYLSRIEHPGKNHLNLIKAFELLDDYYSEYQLVFVGSDWSGARAVREAAERSEKKERINFLGFVEDSCLPHLYKGASVYAFPSFCEGFGIPLLEAMYCCVPCVCSKGTSLEEIGGDAVLVFDPKNPNEIAEKIEMAIKDENLSKSLIEKGKDRIEDFSWEKHADTLLEQFSSIRSGR</sequence>
<keyword evidence="1 4" id="KW-0808">Transferase</keyword>
<dbReference type="Proteomes" id="UP000188273">
    <property type="component" value="Chromosome"/>
</dbReference>
<keyword evidence="5" id="KW-1185">Reference proteome</keyword>
<gene>
    <name evidence="4" type="primary">pglJ</name>
    <name evidence="4" type="ORF">L21SP3_00744</name>
</gene>
<dbReference type="Pfam" id="PF00534">
    <property type="entry name" value="Glycos_transf_1"/>
    <property type="match status" value="1"/>
</dbReference>
<name>A0A1Q2HNL6_9BACT</name>
<dbReference type="RefSeq" id="WP_077539416.1">
    <property type="nucleotide sequence ID" value="NZ_CP019633.1"/>
</dbReference>
<dbReference type="EMBL" id="CP019633">
    <property type="protein sequence ID" value="AQQ08950.1"/>
    <property type="molecule type" value="Genomic_DNA"/>
</dbReference>
<evidence type="ECO:0000259" key="3">
    <source>
        <dbReference type="Pfam" id="PF13439"/>
    </source>
</evidence>
<dbReference type="Gene3D" id="3.40.50.2000">
    <property type="entry name" value="Glycogen Phosphorylase B"/>
    <property type="match status" value="2"/>
</dbReference>
<dbReference type="InterPro" id="IPR028098">
    <property type="entry name" value="Glyco_trans_4-like_N"/>
</dbReference>
<dbReference type="CDD" id="cd03809">
    <property type="entry name" value="GT4_MtfB-like"/>
    <property type="match status" value="1"/>
</dbReference>
<dbReference type="PANTHER" id="PTHR46401:SF2">
    <property type="entry name" value="GLYCOSYLTRANSFERASE WBBK-RELATED"/>
    <property type="match status" value="1"/>
</dbReference>
<protein>
    <submittedName>
        <fullName evidence="4">N-acetylgalactosamine-N, N'-diacetylbacillosaminyl-diphospho-undecaprenol 4-alpha-N-acetylgalactosaminyltransferase</fullName>
        <ecNumber evidence="4">2.4.1.291</ecNumber>
    </submittedName>
</protein>
<keyword evidence="4" id="KW-0328">Glycosyltransferase</keyword>
<dbReference type="AlphaFoldDB" id="A0A1Q2HNL6"/>
<evidence type="ECO:0000313" key="5">
    <source>
        <dbReference type="Proteomes" id="UP000188273"/>
    </source>
</evidence>
<evidence type="ECO:0000259" key="2">
    <source>
        <dbReference type="Pfam" id="PF00534"/>
    </source>
</evidence>
<dbReference type="OrthoDB" id="283384at2"/>
<accession>A0A1Q2HNL6</accession>
<evidence type="ECO:0000256" key="1">
    <source>
        <dbReference type="ARBA" id="ARBA00022679"/>
    </source>
</evidence>
<dbReference type="SUPFAM" id="SSF53756">
    <property type="entry name" value="UDP-Glycosyltransferase/glycogen phosphorylase"/>
    <property type="match status" value="1"/>
</dbReference>
<dbReference type="EC" id="2.4.1.291" evidence="4"/>
<dbReference type="Pfam" id="PF13439">
    <property type="entry name" value="Glyco_transf_4"/>
    <property type="match status" value="1"/>
</dbReference>
<feature type="domain" description="Glycosyltransferase subfamily 4-like N-terminal" evidence="3">
    <location>
        <begin position="15"/>
        <end position="175"/>
    </location>
</feature>
<dbReference type="KEGG" id="pbu:L21SP3_00744"/>
<dbReference type="STRING" id="1940790.L21SP3_00744"/>
<proteinExistence type="predicted"/>
<reference evidence="5" key="1">
    <citation type="submission" date="2017-02" db="EMBL/GenBank/DDBJ databases">
        <title>Comparative genomics and description of representatives of a novel lineage of planctomycetes thriving in anoxic sediments.</title>
        <authorList>
            <person name="Spring S."/>
            <person name="Bunk B."/>
            <person name="Sproer C."/>
            <person name="Klenk H.-P."/>
        </authorList>
    </citation>
    <scope>NUCLEOTIDE SEQUENCE [LARGE SCALE GENOMIC DNA]</scope>
    <source>
        <strain evidence="5">L21-RPul-D3</strain>
    </source>
</reference>
<evidence type="ECO:0000313" key="4">
    <source>
        <dbReference type="EMBL" id="AQQ08950.1"/>
    </source>
</evidence>
<organism evidence="4 5">
    <name type="scientific">Sedimentisphaera cyanobacteriorum</name>
    <dbReference type="NCBI Taxonomy" id="1940790"/>
    <lineage>
        <taxon>Bacteria</taxon>
        <taxon>Pseudomonadati</taxon>
        <taxon>Planctomycetota</taxon>
        <taxon>Phycisphaerae</taxon>
        <taxon>Sedimentisphaerales</taxon>
        <taxon>Sedimentisphaeraceae</taxon>
        <taxon>Sedimentisphaera</taxon>
    </lineage>
</organism>